<feature type="compositionally biased region" description="Low complexity" evidence="1">
    <location>
        <begin position="11"/>
        <end position="21"/>
    </location>
</feature>
<gene>
    <name evidence="2" type="ORF">BDDG_06905</name>
</gene>
<dbReference type="Proteomes" id="UP000007802">
    <property type="component" value="Unassembled WGS sequence"/>
</dbReference>
<name>F2TL47_AJEDA</name>
<dbReference type="EMBL" id="GG749459">
    <property type="protein sequence ID" value="EGE83960.2"/>
    <property type="molecule type" value="Genomic_DNA"/>
</dbReference>
<evidence type="ECO:0000256" key="1">
    <source>
        <dbReference type="SAM" id="MobiDB-lite"/>
    </source>
</evidence>
<protein>
    <submittedName>
        <fullName evidence="2">Uncharacterized protein</fullName>
    </submittedName>
</protein>
<evidence type="ECO:0000313" key="2">
    <source>
        <dbReference type="EMBL" id="EGE83960.2"/>
    </source>
</evidence>
<reference evidence="2" key="1">
    <citation type="submission" date="2010-03" db="EMBL/GenBank/DDBJ databases">
        <title>Annotation of Blastomyces dermatitidis strain ATCC 18188.</title>
        <authorList>
            <consortium name="The Broad Institute Genome Sequencing Platform"/>
            <consortium name="Broad Institute Genome Sequencing Center for Infectious Disease."/>
            <person name="Cuomo C."/>
            <person name="Klein B."/>
            <person name="Sullivan T."/>
            <person name="Heitman J."/>
            <person name="Young S."/>
            <person name="Zeng Q."/>
            <person name="Gargeya S."/>
            <person name="Alvarado L."/>
            <person name="Berlin A.M."/>
            <person name="Chapman S.B."/>
            <person name="Chen Z."/>
            <person name="Freedman E."/>
            <person name="Gellesch M."/>
            <person name="Goldberg J."/>
            <person name="Griggs A."/>
            <person name="Gujja S."/>
            <person name="Heilman E."/>
            <person name="Heiman D."/>
            <person name="Howarth C."/>
            <person name="Mehta T."/>
            <person name="Neiman D."/>
            <person name="Pearson M."/>
            <person name="Roberts A."/>
            <person name="Saif S."/>
            <person name="Shea T."/>
            <person name="Shenoy N."/>
            <person name="Sisk P."/>
            <person name="Stolte C."/>
            <person name="Sykes S."/>
            <person name="White J."/>
            <person name="Yandava C."/>
            <person name="Haas B."/>
            <person name="Nusbaum C."/>
            <person name="Birren B."/>
        </authorList>
    </citation>
    <scope>NUCLEOTIDE SEQUENCE [LARGE SCALE GENOMIC DNA]</scope>
    <source>
        <strain evidence="2">ATCC 18188</strain>
    </source>
</reference>
<feature type="region of interest" description="Disordered" evidence="1">
    <location>
        <begin position="1"/>
        <end position="38"/>
    </location>
</feature>
<proteinExistence type="predicted"/>
<organism evidence="2">
    <name type="scientific">Ajellomyces dermatitidis (strain ATCC 18188 / CBS 674.68)</name>
    <name type="common">Blastomyces dermatitidis</name>
    <dbReference type="NCBI Taxonomy" id="653446"/>
    <lineage>
        <taxon>Eukaryota</taxon>
        <taxon>Fungi</taxon>
        <taxon>Dikarya</taxon>
        <taxon>Ascomycota</taxon>
        <taxon>Pezizomycotina</taxon>
        <taxon>Eurotiomycetes</taxon>
        <taxon>Eurotiomycetidae</taxon>
        <taxon>Onygenales</taxon>
        <taxon>Ajellomycetaceae</taxon>
        <taxon>Blastomyces</taxon>
    </lineage>
</organism>
<dbReference type="AlphaFoldDB" id="F2TL47"/>
<dbReference type="HOGENOM" id="CLU_1022954_0_0_1"/>
<sequence>MAAKVQHSGDQQQQSSAKSQKVLSLDSTTTRPTSPVPATRLWESAAHSYVYCEETPAGKAIHITLSTLTAQLSSRTLGQYFRILRFWSR</sequence>
<accession>F2TL47</accession>